<protein>
    <submittedName>
        <fullName evidence="1">Uncharacterized protein</fullName>
    </submittedName>
</protein>
<dbReference type="Proteomes" id="UP000054007">
    <property type="component" value="Unassembled WGS sequence"/>
</dbReference>
<keyword evidence="2" id="KW-1185">Reference proteome</keyword>
<organism evidence="1 2">
    <name type="scientific">Cylindrobasidium torrendii FP15055 ss-10</name>
    <dbReference type="NCBI Taxonomy" id="1314674"/>
    <lineage>
        <taxon>Eukaryota</taxon>
        <taxon>Fungi</taxon>
        <taxon>Dikarya</taxon>
        <taxon>Basidiomycota</taxon>
        <taxon>Agaricomycotina</taxon>
        <taxon>Agaricomycetes</taxon>
        <taxon>Agaricomycetidae</taxon>
        <taxon>Agaricales</taxon>
        <taxon>Marasmiineae</taxon>
        <taxon>Physalacriaceae</taxon>
        <taxon>Cylindrobasidium</taxon>
    </lineage>
</organism>
<accession>A0A0D7BNN3</accession>
<dbReference type="EMBL" id="KN880450">
    <property type="protein sequence ID" value="KIY71795.1"/>
    <property type="molecule type" value="Genomic_DNA"/>
</dbReference>
<dbReference type="OrthoDB" id="5424209at2759"/>
<proteinExistence type="predicted"/>
<evidence type="ECO:0000313" key="2">
    <source>
        <dbReference type="Proteomes" id="UP000054007"/>
    </source>
</evidence>
<dbReference type="AlphaFoldDB" id="A0A0D7BNN3"/>
<sequence>MSVTSDATAVYPLTLDEYEKRNYYNGITNEGDHPILVYCSDYRSRSFPRSSGRSATLPVKTMRGVFDTPLNNVWHIVGPQICTILKSFRLRQWSIDTARFFTHSSDGGNAEGTLGPVVVWIGVLPGSISFERAHEVSMEILALLRASDVNDVVVEFREAETQQLSSKPLLPHVSTADATRNARHFLTALLGVPLATQDNEETNGDGTLTLWFRENRDENGNASNKVFGLTCCHVLRQETTATYELRDGALRNEVRVCGMCRFQDGLDSLNREISDFSIFSEYYDDVGDEESKAKVENNLDALHIFRSEVKRDWSNISLQRSIGYVQFSPAITVGDNTGYTSDWGVFVADEAKVRPAFEGNVVDLGSIYTPQVFISMFQPGGQTTFRFPDEGKLRIVDCATEDDLAHPTEFDAEGQHCLMVGKDGSTTGLTVGRYAGLVSFLENEAGIVSRELAIYNAGRASPFSKKGDSGSLAWHLHGGGARMVGQLHSGRNAGQTTGNHITYATPAWYLLEQVREKYQYADFYPTEW</sequence>
<name>A0A0D7BNN3_9AGAR</name>
<evidence type="ECO:0000313" key="1">
    <source>
        <dbReference type="EMBL" id="KIY71795.1"/>
    </source>
</evidence>
<reference evidence="1 2" key="1">
    <citation type="journal article" date="2015" name="Fungal Genet. Biol.">
        <title>Evolution of novel wood decay mechanisms in Agaricales revealed by the genome sequences of Fistulina hepatica and Cylindrobasidium torrendii.</title>
        <authorList>
            <person name="Floudas D."/>
            <person name="Held B.W."/>
            <person name="Riley R."/>
            <person name="Nagy L.G."/>
            <person name="Koehler G."/>
            <person name="Ransdell A.S."/>
            <person name="Younus H."/>
            <person name="Chow J."/>
            <person name="Chiniquy J."/>
            <person name="Lipzen A."/>
            <person name="Tritt A."/>
            <person name="Sun H."/>
            <person name="Haridas S."/>
            <person name="LaButti K."/>
            <person name="Ohm R.A."/>
            <person name="Kues U."/>
            <person name="Blanchette R.A."/>
            <person name="Grigoriev I.V."/>
            <person name="Minto R.E."/>
            <person name="Hibbett D.S."/>
        </authorList>
    </citation>
    <scope>NUCLEOTIDE SEQUENCE [LARGE SCALE GENOMIC DNA]</scope>
    <source>
        <strain evidence="1 2">FP15055 ss-10</strain>
    </source>
</reference>
<gene>
    <name evidence="1" type="ORF">CYLTODRAFT_418511</name>
</gene>